<accession>A0A0E9WB13</accession>
<protein>
    <submittedName>
        <fullName evidence="1">Uncharacterized protein</fullName>
    </submittedName>
</protein>
<organism evidence="1">
    <name type="scientific">Anguilla anguilla</name>
    <name type="common">European freshwater eel</name>
    <name type="synonym">Muraena anguilla</name>
    <dbReference type="NCBI Taxonomy" id="7936"/>
    <lineage>
        <taxon>Eukaryota</taxon>
        <taxon>Metazoa</taxon>
        <taxon>Chordata</taxon>
        <taxon>Craniata</taxon>
        <taxon>Vertebrata</taxon>
        <taxon>Euteleostomi</taxon>
        <taxon>Actinopterygii</taxon>
        <taxon>Neopterygii</taxon>
        <taxon>Teleostei</taxon>
        <taxon>Anguilliformes</taxon>
        <taxon>Anguillidae</taxon>
        <taxon>Anguilla</taxon>
    </lineage>
</organism>
<evidence type="ECO:0000313" key="1">
    <source>
        <dbReference type="EMBL" id="JAH86688.1"/>
    </source>
</evidence>
<reference evidence="1" key="1">
    <citation type="submission" date="2014-11" db="EMBL/GenBank/DDBJ databases">
        <authorList>
            <person name="Amaro Gonzalez C."/>
        </authorList>
    </citation>
    <scope>NUCLEOTIDE SEQUENCE</scope>
</reference>
<proteinExistence type="predicted"/>
<name>A0A0E9WB13_ANGAN</name>
<reference evidence="1" key="2">
    <citation type="journal article" date="2015" name="Fish Shellfish Immunol.">
        <title>Early steps in the European eel (Anguilla anguilla)-Vibrio vulnificus interaction in the gills: Role of the RtxA13 toxin.</title>
        <authorList>
            <person name="Callol A."/>
            <person name="Pajuelo D."/>
            <person name="Ebbesson L."/>
            <person name="Teles M."/>
            <person name="MacKenzie S."/>
            <person name="Amaro C."/>
        </authorList>
    </citation>
    <scope>NUCLEOTIDE SEQUENCE</scope>
</reference>
<dbReference type="AlphaFoldDB" id="A0A0E9WB13"/>
<sequence length="26" mass="2837">MSTSRESSKTLLKAIYSGNFCISLVT</sequence>
<dbReference type="EMBL" id="GBXM01021889">
    <property type="protein sequence ID" value="JAH86688.1"/>
    <property type="molecule type" value="Transcribed_RNA"/>
</dbReference>